<organism evidence="2 3">
    <name type="scientific">Escherichia coli 97.0246</name>
    <dbReference type="NCBI Taxonomy" id="869670"/>
    <lineage>
        <taxon>Bacteria</taxon>
        <taxon>Pseudomonadati</taxon>
        <taxon>Pseudomonadota</taxon>
        <taxon>Gammaproteobacteria</taxon>
        <taxon>Enterobacterales</taxon>
        <taxon>Enterobacteriaceae</taxon>
        <taxon>Escherichia</taxon>
    </lineage>
</organism>
<sequence length="269" mass="30762">MAVCLNNARRPQTKTDLCLPRVALRSLRSGCPHRASRTCFSFRSLWACRACRTGISLWTLWTCISRQTGLSPLSLIPLRPLRASGPLFPLWPGRSHHVGIGLRRLPPLSCFVPLTVRFLLTPGLFLLRSLHPWLHYRLHFLPSFLTTQHLLHFVMTHWLFERPQKPRTRTHPLTALLRLHFLPPAGLTPMPPLLKCQHLQRSLLPDWLICRHSSLTSPPLRHSSSPPQRDAPPLPPSVQNGAVPPAGRHPPTWHRENHSAYRVENLHTR</sequence>
<gene>
    <name evidence="2" type="ORF">EC970246_2320</name>
</gene>
<dbReference type="AlphaFoldDB" id="A0A8E0KUA1"/>
<evidence type="ECO:0000256" key="1">
    <source>
        <dbReference type="SAM" id="MobiDB-lite"/>
    </source>
</evidence>
<comment type="caution">
    <text evidence="2">The sequence shown here is derived from an EMBL/GenBank/DDBJ whole genome shotgun (WGS) entry which is preliminary data.</text>
</comment>
<accession>A0A8E0KUA1</accession>
<protein>
    <submittedName>
        <fullName evidence="2">Uncharacterized protein</fullName>
    </submittedName>
</protein>
<name>A0A8E0KUA1_ECOLX</name>
<reference evidence="2 3" key="1">
    <citation type="submission" date="2011-12" db="EMBL/GenBank/DDBJ databases">
        <authorList>
            <person name="Brinkac L."/>
            <person name="Radune D."/>
            <person name="Sanka R."/>
            <person name="Selengut J."/>
            <person name="DebRoy C."/>
            <person name="Feng P."/>
            <person name="Fratamico P.M."/>
            <person name="Kapur V."/>
            <person name="Kariyawasam S."/>
            <person name="Losada L."/>
            <person name="Nierman W.C."/>
            <person name="Nelson K."/>
        </authorList>
    </citation>
    <scope>NUCLEOTIDE SEQUENCE [LARGE SCALE GENOMIC DNA]</scope>
    <source>
        <strain evidence="2 3">97.0246</strain>
    </source>
</reference>
<evidence type="ECO:0000313" key="3">
    <source>
        <dbReference type="Proteomes" id="UP000004454"/>
    </source>
</evidence>
<evidence type="ECO:0000313" key="2">
    <source>
        <dbReference type="EMBL" id="EIG92571.1"/>
    </source>
</evidence>
<dbReference type="Proteomes" id="UP000004454">
    <property type="component" value="Unassembled WGS sequence"/>
</dbReference>
<feature type="compositionally biased region" description="Polar residues" evidence="1">
    <location>
        <begin position="218"/>
        <end position="227"/>
    </location>
</feature>
<feature type="region of interest" description="Disordered" evidence="1">
    <location>
        <begin position="218"/>
        <end position="269"/>
    </location>
</feature>
<dbReference type="EMBL" id="AEZJ02000023">
    <property type="protein sequence ID" value="EIG92571.1"/>
    <property type="molecule type" value="Genomic_DNA"/>
</dbReference>
<feature type="compositionally biased region" description="Basic and acidic residues" evidence="1">
    <location>
        <begin position="253"/>
        <end position="269"/>
    </location>
</feature>
<proteinExistence type="predicted"/>